<comment type="caution">
    <text evidence="1">The sequence shown here is derived from an EMBL/GenBank/DDBJ whole genome shotgun (WGS) entry which is preliminary data.</text>
</comment>
<dbReference type="EMBL" id="BARV01001448">
    <property type="protein sequence ID" value="GAH96317.1"/>
    <property type="molecule type" value="Genomic_DNA"/>
</dbReference>
<proteinExistence type="predicted"/>
<sequence>GGEVGMTSHASALGFASPFLYPVNIKLTYQ</sequence>
<reference evidence="1" key="1">
    <citation type="journal article" date="2014" name="Front. Microbiol.">
        <title>High frequency of phylogenetically diverse reductive dehalogenase-homologous genes in deep subseafloor sedimentary metagenomes.</title>
        <authorList>
            <person name="Kawai M."/>
            <person name="Futagami T."/>
            <person name="Toyoda A."/>
            <person name="Takaki Y."/>
            <person name="Nishi S."/>
            <person name="Hori S."/>
            <person name="Arai W."/>
            <person name="Tsubouchi T."/>
            <person name="Morono Y."/>
            <person name="Uchiyama I."/>
            <person name="Ito T."/>
            <person name="Fujiyama A."/>
            <person name="Inagaki F."/>
            <person name="Takami H."/>
        </authorList>
    </citation>
    <scope>NUCLEOTIDE SEQUENCE</scope>
    <source>
        <strain evidence="1">Expedition CK06-06</strain>
    </source>
</reference>
<name>X1JQG0_9ZZZZ</name>
<feature type="non-terminal residue" evidence="1">
    <location>
        <position position="1"/>
    </location>
</feature>
<dbReference type="AlphaFoldDB" id="X1JQG0"/>
<evidence type="ECO:0000313" key="1">
    <source>
        <dbReference type="EMBL" id="GAH96317.1"/>
    </source>
</evidence>
<organism evidence="1">
    <name type="scientific">marine sediment metagenome</name>
    <dbReference type="NCBI Taxonomy" id="412755"/>
    <lineage>
        <taxon>unclassified sequences</taxon>
        <taxon>metagenomes</taxon>
        <taxon>ecological metagenomes</taxon>
    </lineage>
</organism>
<gene>
    <name evidence="1" type="ORF">S06H3_04197</name>
</gene>
<protein>
    <submittedName>
        <fullName evidence="1">Uncharacterized protein</fullName>
    </submittedName>
</protein>
<accession>X1JQG0</accession>